<accession>A0A7K3WX34</accession>
<dbReference type="SUPFAM" id="SSF50998">
    <property type="entry name" value="Quinoprotein alcohol dehydrogenase-like"/>
    <property type="match status" value="1"/>
</dbReference>
<dbReference type="Gene3D" id="2.130.10.10">
    <property type="entry name" value="YVTN repeat-like/Quinoprotein amine dehydrogenase"/>
    <property type="match status" value="2"/>
</dbReference>
<reference evidence="3 4" key="1">
    <citation type="submission" date="2020-02" db="EMBL/GenBank/DDBJ databases">
        <title>Out from the shadows clarifying the taxonomy of the family Cryomorphaceae and related taxa by utilizing the GTDB taxonomic framework.</title>
        <authorList>
            <person name="Bowman J.P."/>
        </authorList>
    </citation>
    <scope>NUCLEOTIDE SEQUENCE [LARGE SCALE GENOMIC DNA]</scope>
    <source>
        <strain evidence="3 4">QSSC 1-22</strain>
    </source>
</reference>
<dbReference type="Proteomes" id="UP000486602">
    <property type="component" value="Unassembled WGS sequence"/>
</dbReference>
<dbReference type="NCBIfam" id="TIGR04183">
    <property type="entry name" value="Por_Secre_tail"/>
    <property type="match status" value="1"/>
</dbReference>
<feature type="non-terminal residue" evidence="3">
    <location>
        <position position="1"/>
    </location>
</feature>
<evidence type="ECO:0000313" key="3">
    <source>
        <dbReference type="EMBL" id="NEN25631.1"/>
    </source>
</evidence>
<feature type="domain" description="Secretion system C-terminal sorting" evidence="2">
    <location>
        <begin position="985"/>
        <end position="1061"/>
    </location>
</feature>
<dbReference type="AlphaFoldDB" id="A0A7K3WX34"/>
<keyword evidence="1" id="KW-0732">Signal</keyword>
<comment type="caution">
    <text evidence="3">The sequence shown here is derived from an EMBL/GenBank/DDBJ whole genome shotgun (WGS) entry which is preliminary data.</text>
</comment>
<dbReference type="SUPFAM" id="SSF75011">
    <property type="entry name" value="3-carboxy-cis,cis-mucoante lactonizing enzyme"/>
    <property type="match status" value="2"/>
</dbReference>
<dbReference type="InterPro" id="IPR011047">
    <property type="entry name" value="Quinoprotein_ADH-like_sf"/>
</dbReference>
<name>A0A7K3WX34_9FLAO</name>
<organism evidence="3 4">
    <name type="scientific">Cryomorpha ignava</name>
    <dbReference type="NCBI Taxonomy" id="101383"/>
    <lineage>
        <taxon>Bacteria</taxon>
        <taxon>Pseudomonadati</taxon>
        <taxon>Bacteroidota</taxon>
        <taxon>Flavobacteriia</taxon>
        <taxon>Flavobacteriales</taxon>
        <taxon>Cryomorphaceae</taxon>
        <taxon>Cryomorpha</taxon>
    </lineage>
</organism>
<keyword evidence="4" id="KW-1185">Reference proteome</keyword>
<protein>
    <submittedName>
        <fullName evidence="3">T9SS type A sorting domain-containing protein</fullName>
    </submittedName>
</protein>
<evidence type="ECO:0000313" key="4">
    <source>
        <dbReference type="Proteomes" id="UP000486602"/>
    </source>
</evidence>
<sequence>THLTINYSESSYQEVAECDSYDWMGMTYTESGLYINTGETAAGCAKVDSLQLTINGSLSSYTEVTECNSFEWNGEEYNVSGLYINNGETPNGCAIVDSLQLTINYDSSSYDEATACDSYEWMGMTYTESGLYINTGETAVGCAKVDSLQLTINYSSSSYAEVEACESFEWMGVEYLESGLYIVDGLNDAGCVQTDSLDLTITLPTESTEEVATCSPYEWNGEIYTETGLYSYVDESGVCPHTFYLDLTIGGDDCNNDGDCENFSTFYVNHGPGVSGSNLYRVNFVGNEAQLEFLTNVQFEAHIAYSASDDVVYLANANGSFVRAYSVSTNVSLGDLPLDSGLNGLYAVVYNDADGLLYLGSDNANKIYTVDPNGDGSHTFFANGAVQGGDLAFQNGKLFLGTRDGNKLYEIVEAGSPILVGSIPANINGLAAANNSSGAVMTNSGSSVMTEVDVTSTGVVRTYDITLGGAVFTANNGDMASGCGDGGDLEDCTNFKYFYIANNTPGVANGTVFEGTIVGGDVILTELFESGINGHIAVNEQDELLYVVNGNGSSISTYDMVGNLLLNTPLSGLNSTYAVAYDPTDEKLFIGSANQNKVYKVDPITGAKTVFAASVPVSGGDIILSNGEVFLIERGNTVSKLYNITSGDDVFVANIAANINGASGTPTNGLLVAHGAGSNSFVKYDIDGSNALELTARDSEGNLFTLVDGDMAGGCFSGDPGTDDCEFVMYLAHDQNLGVGGITEIYAMTINPDNTTSNTLLTTVDFPCHGIAYSPEGNEGELYLVKTVQGSSSFIVWDIETNSQIGGPIEMKTAGGQNIPNVPNAVYRNGILYAASYNHNKVYLIDPSTGIASASVSINVNGGDLVFDGNGDLWYIQRYLQSFTNLTAGGSFTVPLTNIHGVALMPNGNFMVANGDGGSQFYEVDPAAGALVPGSVFETGISLLWGDLTGVECAIDEDTPPQMAGTYNAAFDTDMERTAVLSSQPNPTAGASKVIFSVPSTVSTTLEVYDMNGRNVGTIFNQIANKDQVYTVDFNGSDLPNGVYIYRLTTNNSTIIEKFMIAR</sequence>
<dbReference type="InterPro" id="IPR026444">
    <property type="entry name" value="Secre_tail"/>
</dbReference>
<dbReference type="RefSeq" id="WP_163287081.1">
    <property type="nucleotide sequence ID" value="NZ_JAAGVY010000064.1"/>
</dbReference>
<gene>
    <name evidence="3" type="ORF">G3O08_19235</name>
</gene>
<dbReference type="InterPro" id="IPR015943">
    <property type="entry name" value="WD40/YVTN_repeat-like_dom_sf"/>
</dbReference>
<evidence type="ECO:0000256" key="1">
    <source>
        <dbReference type="ARBA" id="ARBA00022729"/>
    </source>
</evidence>
<dbReference type="Pfam" id="PF18962">
    <property type="entry name" value="Por_Secre_tail"/>
    <property type="match status" value="1"/>
</dbReference>
<evidence type="ECO:0000259" key="2">
    <source>
        <dbReference type="Pfam" id="PF18962"/>
    </source>
</evidence>
<dbReference type="EMBL" id="JAAGVY010000064">
    <property type="protein sequence ID" value="NEN25631.1"/>
    <property type="molecule type" value="Genomic_DNA"/>
</dbReference>
<proteinExistence type="predicted"/>